<evidence type="ECO:0000313" key="2">
    <source>
        <dbReference type="EMBL" id="PZE21563.1"/>
    </source>
</evidence>
<dbReference type="AlphaFoldDB" id="A0A2W1NRU1"/>
<sequence length="106" mass="11697">MLGMRVRYDVGDMNLRISNVTPAESQTYVLITASDNQNEIVFEMSIQQADRLQAELFEAQRRRRENANEPAEPAGAVPFAVAPPRSPALTPLAGNPAFGDQPNRTQ</sequence>
<proteinExistence type="predicted"/>
<dbReference type="RefSeq" id="WP_089198707.1">
    <property type="nucleotide sequence ID" value="NZ_NHRJ02000002.1"/>
</dbReference>
<protein>
    <submittedName>
        <fullName evidence="2">Uncharacterized protein</fullName>
    </submittedName>
</protein>
<comment type="caution">
    <text evidence="2">The sequence shown here is derived from an EMBL/GenBank/DDBJ whole genome shotgun (WGS) entry which is preliminary data.</text>
</comment>
<feature type="region of interest" description="Disordered" evidence="1">
    <location>
        <begin position="62"/>
        <end position="106"/>
    </location>
</feature>
<name>A0A2W1NRU1_PAEXE</name>
<dbReference type="OrthoDB" id="2680666at2"/>
<accession>A0A2W1NRU1</accession>
<dbReference type="Proteomes" id="UP000214746">
    <property type="component" value="Unassembled WGS sequence"/>
</dbReference>
<evidence type="ECO:0000313" key="3">
    <source>
        <dbReference type="Proteomes" id="UP000214746"/>
    </source>
</evidence>
<reference evidence="2" key="1">
    <citation type="submission" date="2018-06" db="EMBL/GenBank/DDBJ databases">
        <title>Paenibacillus xerothermodurans sp. nov. an extremely dry heat resistant spore forming bacterium isolated from the soil of Cape Canaveral, Florida.</title>
        <authorList>
            <person name="Seuylemezian A."/>
            <person name="Kaur N."/>
            <person name="Patil P."/>
            <person name="Patil P."/>
            <person name="Mayilraj S."/>
            <person name="Vaishampayan P."/>
        </authorList>
    </citation>
    <scope>NUCLEOTIDE SEQUENCE [LARGE SCALE GENOMIC DNA]</scope>
    <source>
        <strain evidence="2">ATCC 27380</strain>
    </source>
</reference>
<feature type="compositionally biased region" description="Low complexity" evidence="1">
    <location>
        <begin position="68"/>
        <end position="83"/>
    </location>
</feature>
<gene>
    <name evidence="2" type="ORF">CBW46_003685</name>
</gene>
<evidence type="ECO:0000256" key="1">
    <source>
        <dbReference type="SAM" id="MobiDB-lite"/>
    </source>
</evidence>
<organism evidence="2 3">
    <name type="scientific">Paenibacillus xerothermodurans</name>
    <dbReference type="NCBI Taxonomy" id="1977292"/>
    <lineage>
        <taxon>Bacteria</taxon>
        <taxon>Bacillati</taxon>
        <taxon>Bacillota</taxon>
        <taxon>Bacilli</taxon>
        <taxon>Bacillales</taxon>
        <taxon>Paenibacillaceae</taxon>
        <taxon>Paenibacillus</taxon>
    </lineage>
</organism>
<dbReference type="EMBL" id="NHRJ02000002">
    <property type="protein sequence ID" value="PZE21563.1"/>
    <property type="molecule type" value="Genomic_DNA"/>
</dbReference>
<keyword evidence="3" id="KW-1185">Reference proteome</keyword>